<dbReference type="PANTHER" id="PTHR43495:SF5">
    <property type="entry name" value="GAMMA-AMINOBUTYRIC ACID PERMEASE"/>
    <property type="match status" value="1"/>
</dbReference>
<organism evidence="8 9">
    <name type="scientific">Plesiomonas shigelloides</name>
    <name type="common">Aeromonas shigelloides</name>
    <dbReference type="NCBI Taxonomy" id="703"/>
    <lineage>
        <taxon>Bacteria</taxon>
        <taxon>Pseudomonadati</taxon>
        <taxon>Pseudomonadota</taxon>
        <taxon>Gammaproteobacteria</taxon>
        <taxon>Enterobacterales</taxon>
        <taxon>Enterobacteriaceae</taxon>
        <taxon>Plesiomonas</taxon>
    </lineage>
</organism>
<evidence type="ECO:0000256" key="1">
    <source>
        <dbReference type="ARBA" id="ARBA00004429"/>
    </source>
</evidence>
<dbReference type="Proteomes" id="UP000664658">
    <property type="component" value="Unassembled WGS sequence"/>
</dbReference>
<feature type="transmembrane region" description="Helical" evidence="6">
    <location>
        <begin position="424"/>
        <end position="443"/>
    </location>
</feature>
<sequence length="467" mass="51043">MANELGKGLNLRHLMMISIGGTIGTGLFVGISSPLETAGSLGTSIAYAIAGIIMLLTMLSLGELSSAMPHSGSFQHYMRILFKRPYWSFLIGWLYWLSWVLTISADLTATSMTLNNLFPSISTTVYIGLILLFICSVHLYTINAYGESETLFASLKIVTIVAFLVACLCIIFGDVNTIANSSIMDEQSRLPNGMIGILASMSTVTYAFQGVEIIGTLAGEAEDKGASMNKIIKMLIVRVFLFYILTTMMLVFVYPPGAKAAISPFVWVFAHVGIANADVIMQLVIVLCGFSASSSALYASSRLLWSMSSDNIAPKIFKRTSQVGSPWCSVLFTVLIASIALISAYIAPKQLYLFLIASTGQVGCLAWFCIALCHYRFRKAKKAGLFPQYPLCYQAPCFPWLPLAAMVLNAISIVGLWFSDSGMIILFAEIGLIVLLSICYVFWQRHTTKLELISHPSKTNHSHSLAH</sequence>
<evidence type="ECO:0000256" key="6">
    <source>
        <dbReference type="SAM" id="Phobius"/>
    </source>
</evidence>
<dbReference type="PANTHER" id="PTHR43495">
    <property type="entry name" value="GABA PERMEASE"/>
    <property type="match status" value="1"/>
</dbReference>
<feature type="transmembrane region" description="Helical" evidence="6">
    <location>
        <begin position="152"/>
        <end position="173"/>
    </location>
</feature>
<reference evidence="8" key="1">
    <citation type="submission" date="2021-03" db="EMBL/GenBank/DDBJ databases">
        <title>Plesiomonas shigelloides zfcc0051, isolated from zebrafish feces.</title>
        <authorList>
            <person name="Vanderhoek Z."/>
            <person name="Gaulke C."/>
        </authorList>
    </citation>
    <scope>NUCLEOTIDE SEQUENCE</scope>
    <source>
        <strain evidence="8">Zfcc0051</strain>
    </source>
</reference>
<feature type="transmembrane region" description="Helical" evidence="6">
    <location>
        <begin position="279"/>
        <end position="305"/>
    </location>
</feature>
<feature type="transmembrane region" description="Helical" evidence="6">
    <location>
        <begin position="45"/>
        <end position="65"/>
    </location>
</feature>
<feature type="transmembrane region" description="Helical" evidence="6">
    <location>
        <begin position="352"/>
        <end position="377"/>
    </location>
</feature>
<feature type="domain" description="Amino acid permease/ SLC12A" evidence="7">
    <location>
        <begin position="13"/>
        <end position="444"/>
    </location>
</feature>
<evidence type="ECO:0000259" key="7">
    <source>
        <dbReference type="Pfam" id="PF00324"/>
    </source>
</evidence>
<evidence type="ECO:0000256" key="2">
    <source>
        <dbReference type="ARBA" id="ARBA00022448"/>
    </source>
</evidence>
<dbReference type="RefSeq" id="WP_207542506.1">
    <property type="nucleotide sequence ID" value="NZ_JAFNAA010000017.1"/>
</dbReference>
<keyword evidence="4 6" id="KW-1133">Transmembrane helix</keyword>
<feature type="transmembrane region" description="Helical" evidence="6">
    <location>
        <begin position="326"/>
        <end position="346"/>
    </location>
</feature>
<dbReference type="AlphaFoldDB" id="A0A8I1W7L3"/>
<evidence type="ECO:0000313" key="8">
    <source>
        <dbReference type="EMBL" id="MBO1109334.1"/>
    </source>
</evidence>
<keyword evidence="2" id="KW-0813">Transport</keyword>
<keyword evidence="3 6" id="KW-0812">Transmembrane</keyword>
<comment type="subcellular location">
    <subcellularLocation>
        <location evidence="1">Cell inner membrane</location>
        <topology evidence="1">Multi-pass membrane protein</topology>
    </subcellularLocation>
</comment>
<dbReference type="PIRSF" id="PIRSF006060">
    <property type="entry name" value="AA_transporter"/>
    <property type="match status" value="1"/>
</dbReference>
<gene>
    <name evidence="8" type="ORF">J2R62_14140</name>
</gene>
<proteinExistence type="predicted"/>
<feature type="transmembrane region" description="Helical" evidence="6">
    <location>
        <begin position="398"/>
        <end position="418"/>
    </location>
</feature>
<accession>A0A8I1W7L3</accession>
<evidence type="ECO:0000256" key="4">
    <source>
        <dbReference type="ARBA" id="ARBA00022989"/>
    </source>
</evidence>
<dbReference type="FunFam" id="1.20.1740.10:FF:000001">
    <property type="entry name" value="Amino acid permease"/>
    <property type="match status" value="1"/>
</dbReference>
<protein>
    <submittedName>
        <fullName evidence="8">Amino acid permease</fullName>
    </submittedName>
</protein>
<evidence type="ECO:0000256" key="3">
    <source>
        <dbReference type="ARBA" id="ARBA00022692"/>
    </source>
</evidence>
<comment type="caution">
    <text evidence="8">The sequence shown here is derived from an EMBL/GenBank/DDBJ whole genome shotgun (WGS) entry which is preliminary data.</text>
</comment>
<evidence type="ECO:0000256" key="5">
    <source>
        <dbReference type="ARBA" id="ARBA00023136"/>
    </source>
</evidence>
<keyword evidence="5 6" id="KW-0472">Membrane</keyword>
<dbReference type="InterPro" id="IPR004841">
    <property type="entry name" value="AA-permease/SLC12A_dom"/>
</dbReference>
<dbReference type="Gene3D" id="1.20.1740.10">
    <property type="entry name" value="Amino acid/polyamine transporter I"/>
    <property type="match status" value="1"/>
</dbReference>
<feature type="transmembrane region" description="Helical" evidence="6">
    <location>
        <begin position="235"/>
        <end position="254"/>
    </location>
</feature>
<feature type="transmembrane region" description="Helical" evidence="6">
    <location>
        <begin position="12"/>
        <end position="33"/>
    </location>
</feature>
<dbReference type="Pfam" id="PF00324">
    <property type="entry name" value="AA_permease"/>
    <property type="match status" value="1"/>
</dbReference>
<evidence type="ECO:0000313" key="9">
    <source>
        <dbReference type="Proteomes" id="UP000664658"/>
    </source>
</evidence>
<name>A0A8I1W7L3_PLESH</name>
<dbReference type="EMBL" id="JAFNAA010000017">
    <property type="protein sequence ID" value="MBO1109334.1"/>
    <property type="molecule type" value="Genomic_DNA"/>
</dbReference>
<dbReference type="GO" id="GO:0055085">
    <property type="term" value="P:transmembrane transport"/>
    <property type="evidence" value="ECO:0007669"/>
    <property type="project" value="InterPro"/>
</dbReference>
<feature type="transmembrane region" description="Helical" evidence="6">
    <location>
        <begin position="86"/>
        <end position="105"/>
    </location>
</feature>
<feature type="transmembrane region" description="Helical" evidence="6">
    <location>
        <begin position="117"/>
        <end position="140"/>
    </location>
</feature>
<dbReference type="GO" id="GO:0005886">
    <property type="term" value="C:plasma membrane"/>
    <property type="evidence" value="ECO:0007669"/>
    <property type="project" value="UniProtKB-SubCell"/>
</dbReference>
<feature type="transmembrane region" description="Helical" evidence="6">
    <location>
        <begin position="193"/>
        <end position="214"/>
    </location>
</feature>